<sequence length="203" mass="23537">MAKQNHSKIQMRSIPFQMNPVTENKRIDTQYYVEGYATTFKPYVLYRDYAGNDVYELIERSSLDNADMSDIIFQFDHGGMVYARTSNGSLIVEVDEHGLFVAADLGRTEAAKRLYDSIQAGMVTQMSWRYMVDEESYDRDKKMWTTRKVSKIYDVSAVSIPANDQTSIEARAKSLMDEERVKKENEKKRERLSLLLQIKEAIN</sequence>
<keyword evidence="3" id="KW-0378">Hydrolase</keyword>
<dbReference type="GO" id="GO:0006508">
    <property type="term" value="P:proteolysis"/>
    <property type="evidence" value="ECO:0007669"/>
    <property type="project" value="UniProtKB-KW"/>
</dbReference>
<dbReference type="RefSeq" id="WP_118324261.1">
    <property type="nucleotide sequence ID" value="NZ_QRYQ01000001.1"/>
</dbReference>
<dbReference type="Pfam" id="PF04586">
    <property type="entry name" value="Peptidase_S78"/>
    <property type="match status" value="1"/>
</dbReference>
<accession>A0A395WCM6</accession>
<evidence type="ECO:0000256" key="2">
    <source>
        <dbReference type="ARBA" id="ARBA00022670"/>
    </source>
</evidence>
<evidence type="ECO:0000259" key="4">
    <source>
        <dbReference type="Pfam" id="PF04586"/>
    </source>
</evidence>
<dbReference type="Proteomes" id="UP000265489">
    <property type="component" value="Unassembled WGS sequence"/>
</dbReference>
<dbReference type="GO" id="GO:0008233">
    <property type="term" value="F:peptidase activity"/>
    <property type="evidence" value="ECO:0007669"/>
    <property type="project" value="UniProtKB-KW"/>
</dbReference>
<keyword evidence="1" id="KW-1188">Viral release from host cell</keyword>
<keyword evidence="2 5" id="KW-0645">Protease</keyword>
<comment type="caution">
    <text evidence="5">The sequence shown here is derived from an EMBL/GenBank/DDBJ whole genome shotgun (WGS) entry which is preliminary data.</text>
</comment>
<organism evidence="5 6">
    <name type="scientific">Holdemanella biformis</name>
    <dbReference type="NCBI Taxonomy" id="1735"/>
    <lineage>
        <taxon>Bacteria</taxon>
        <taxon>Bacillati</taxon>
        <taxon>Bacillota</taxon>
        <taxon>Erysipelotrichia</taxon>
        <taxon>Erysipelotrichales</taxon>
        <taxon>Erysipelotrichaceae</taxon>
        <taxon>Holdemanella</taxon>
    </lineage>
</organism>
<dbReference type="NCBIfam" id="TIGR01543">
    <property type="entry name" value="proheadase_HK97"/>
    <property type="match status" value="1"/>
</dbReference>
<dbReference type="EMBL" id="QRYQ01000001">
    <property type="protein sequence ID" value="RGU94042.1"/>
    <property type="molecule type" value="Genomic_DNA"/>
</dbReference>
<gene>
    <name evidence="5" type="ORF">DWW32_00575</name>
</gene>
<evidence type="ECO:0000256" key="1">
    <source>
        <dbReference type="ARBA" id="ARBA00022612"/>
    </source>
</evidence>
<reference evidence="5 6" key="1">
    <citation type="submission" date="2018-08" db="EMBL/GenBank/DDBJ databases">
        <title>A genome reference for cultivated species of the human gut microbiota.</title>
        <authorList>
            <person name="Zou Y."/>
            <person name="Xue W."/>
            <person name="Luo G."/>
        </authorList>
    </citation>
    <scope>NUCLEOTIDE SEQUENCE [LARGE SCALE GENOMIC DNA]</scope>
    <source>
        <strain evidence="5 6">AF15-20</strain>
    </source>
</reference>
<dbReference type="InterPro" id="IPR006433">
    <property type="entry name" value="Prohead_protease"/>
</dbReference>
<dbReference type="InterPro" id="IPR054613">
    <property type="entry name" value="Peptidase_S78_dom"/>
</dbReference>
<evidence type="ECO:0000313" key="5">
    <source>
        <dbReference type="EMBL" id="RGU94042.1"/>
    </source>
</evidence>
<evidence type="ECO:0000313" key="6">
    <source>
        <dbReference type="Proteomes" id="UP000265489"/>
    </source>
</evidence>
<name>A0A395WCM6_9FIRM</name>
<protein>
    <submittedName>
        <fullName evidence="5">HK97 family phage prohead protease</fullName>
    </submittedName>
</protein>
<feature type="domain" description="Prohead serine protease" evidence="4">
    <location>
        <begin position="28"/>
        <end position="175"/>
    </location>
</feature>
<dbReference type="AlphaFoldDB" id="A0A395WCM6"/>
<evidence type="ECO:0000256" key="3">
    <source>
        <dbReference type="ARBA" id="ARBA00022801"/>
    </source>
</evidence>
<proteinExistence type="predicted"/>